<evidence type="ECO:0000256" key="3">
    <source>
        <dbReference type="ARBA" id="ARBA00022692"/>
    </source>
</evidence>
<evidence type="ECO:0000256" key="2">
    <source>
        <dbReference type="ARBA" id="ARBA00022448"/>
    </source>
</evidence>
<dbReference type="Proteomes" id="UP000235965">
    <property type="component" value="Unassembled WGS sequence"/>
</dbReference>
<evidence type="ECO:0000256" key="1">
    <source>
        <dbReference type="ARBA" id="ARBA00004141"/>
    </source>
</evidence>
<dbReference type="GO" id="GO:0016020">
    <property type="term" value="C:membrane"/>
    <property type="evidence" value="ECO:0007669"/>
    <property type="project" value="UniProtKB-SubCell"/>
</dbReference>
<dbReference type="PANTHER" id="PTHR23511:SF35">
    <property type="entry name" value="MAJOR FACILITATOR SUPERFAMILY (MFS) PROFILE DOMAIN-CONTAINING PROTEIN"/>
    <property type="match status" value="1"/>
</dbReference>
<reference evidence="7 8" key="1">
    <citation type="submission" date="2017-12" db="EMBL/GenBank/DDBJ databases">
        <title>Hemimetabolous genomes reveal molecular basis of termite eusociality.</title>
        <authorList>
            <person name="Harrison M.C."/>
            <person name="Jongepier E."/>
            <person name="Robertson H.M."/>
            <person name="Arning N."/>
            <person name="Bitard-Feildel T."/>
            <person name="Chao H."/>
            <person name="Childers C.P."/>
            <person name="Dinh H."/>
            <person name="Doddapaneni H."/>
            <person name="Dugan S."/>
            <person name="Gowin J."/>
            <person name="Greiner C."/>
            <person name="Han Y."/>
            <person name="Hu H."/>
            <person name="Hughes D.S.T."/>
            <person name="Huylmans A.-K."/>
            <person name="Kemena C."/>
            <person name="Kremer L.P.M."/>
            <person name="Lee S.L."/>
            <person name="Lopez-Ezquerra A."/>
            <person name="Mallet L."/>
            <person name="Monroy-Kuhn J.M."/>
            <person name="Moser A."/>
            <person name="Murali S.C."/>
            <person name="Muzny D.M."/>
            <person name="Otani S."/>
            <person name="Piulachs M.-D."/>
            <person name="Poelchau M."/>
            <person name="Qu J."/>
            <person name="Schaub F."/>
            <person name="Wada-Katsumata A."/>
            <person name="Worley K.C."/>
            <person name="Xie Q."/>
            <person name="Ylla G."/>
            <person name="Poulsen M."/>
            <person name="Gibbs R.A."/>
            <person name="Schal C."/>
            <person name="Richards S."/>
            <person name="Belles X."/>
            <person name="Korb J."/>
            <person name="Bornberg-Bauer E."/>
        </authorList>
    </citation>
    <scope>NUCLEOTIDE SEQUENCE [LARGE SCALE GENOMIC DNA]</scope>
    <source>
        <tissue evidence="7">Whole body</tissue>
    </source>
</reference>
<feature type="transmembrane region" description="Helical" evidence="6">
    <location>
        <begin position="20"/>
        <end position="40"/>
    </location>
</feature>
<keyword evidence="8" id="KW-1185">Reference proteome</keyword>
<comment type="caution">
    <text evidence="7">The sequence shown here is derived from an EMBL/GenBank/DDBJ whole genome shotgun (WGS) entry which is preliminary data.</text>
</comment>
<keyword evidence="3 6" id="KW-0812">Transmembrane</keyword>
<name>A0A2J7R492_9NEOP</name>
<dbReference type="Gene3D" id="1.20.1250.20">
    <property type="entry name" value="MFS general substrate transporter like domains"/>
    <property type="match status" value="1"/>
</dbReference>
<dbReference type="STRING" id="105785.A0A2J7R492"/>
<gene>
    <name evidence="7" type="ORF">B7P43_G17680</name>
</gene>
<dbReference type="PANTHER" id="PTHR23511">
    <property type="entry name" value="SYNAPTIC VESICLE GLYCOPROTEIN 2"/>
    <property type="match status" value="1"/>
</dbReference>
<protein>
    <recommendedName>
        <fullName evidence="9">Major facilitator superfamily (MFS) profile domain-containing protein</fullName>
    </recommendedName>
</protein>
<keyword evidence="5 6" id="KW-0472">Membrane</keyword>
<feature type="transmembrane region" description="Helical" evidence="6">
    <location>
        <begin position="77"/>
        <end position="96"/>
    </location>
</feature>
<keyword evidence="4 6" id="KW-1133">Transmembrane helix</keyword>
<proteinExistence type="predicted"/>
<feature type="transmembrane region" description="Helical" evidence="6">
    <location>
        <begin position="47"/>
        <end position="71"/>
    </location>
</feature>
<evidence type="ECO:0000256" key="6">
    <source>
        <dbReference type="SAM" id="Phobius"/>
    </source>
</evidence>
<evidence type="ECO:0000313" key="8">
    <source>
        <dbReference type="Proteomes" id="UP000235965"/>
    </source>
</evidence>
<dbReference type="EMBL" id="NEVH01007466">
    <property type="protein sequence ID" value="PNF35659.1"/>
    <property type="molecule type" value="Genomic_DNA"/>
</dbReference>
<organism evidence="7 8">
    <name type="scientific">Cryptotermes secundus</name>
    <dbReference type="NCBI Taxonomy" id="105785"/>
    <lineage>
        <taxon>Eukaryota</taxon>
        <taxon>Metazoa</taxon>
        <taxon>Ecdysozoa</taxon>
        <taxon>Arthropoda</taxon>
        <taxon>Hexapoda</taxon>
        <taxon>Insecta</taxon>
        <taxon>Pterygota</taxon>
        <taxon>Neoptera</taxon>
        <taxon>Polyneoptera</taxon>
        <taxon>Dictyoptera</taxon>
        <taxon>Blattodea</taxon>
        <taxon>Blattoidea</taxon>
        <taxon>Termitoidae</taxon>
        <taxon>Kalotermitidae</taxon>
        <taxon>Cryptotermitinae</taxon>
        <taxon>Cryptotermes</taxon>
    </lineage>
</organism>
<dbReference type="OrthoDB" id="10262656at2759"/>
<evidence type="ECO:0000256" key="4">
    <source>
        <dbReference type="ARBA" id="ARBA00022989"/>
    </source>
</evidence>
<evidence type="ECO:0000313" key="7">
    <source>
        <dbReference type="EMBL" id="PNF35659.1"/>
    </source>
</evidence>
<comment type="subcellular location">
    <subcellularLocation>
        <location evidence="1">Membrane</location>
        <topology evidence="1">Multi-pass membrane protein</topology>
    </subcellularLocation>
</comment>
<dbReference type="InParanoid" id="A0A2J7R492"/>
<evidence type="ECO:0008006" key="9">
    <source>
        <dbReference type="Google" id="ProtNLM"/>
    </source>
</evidence>
<dbReference type="SUPFAM" id="SSF103473">
    <property type="entry name" value="MFS general substrate transporter"/>
    <property type="match status" value="1"/>
</dbReference>
<keyword evidence="2" id="KW-0813">Transport</keyword>
<sequence length="104" mass="10846">MGAALLAANTEALVVTLSSLYIATTGVCINMLSTIVIDLIPTQFRAMAVCLSLMSGRLGVTVFSLAIGFILDHACNAAFILLSVVVLACCLLMYLLPGPPKSID</sequence>
<dbReference type="AlphaFoldDB" id="A0A2J7R492"/>
<evidence type="ECO:0000256" key="5">
    <source>
        <dbReference type="ARBA" id="ARBA00023136"/>
    </source>
</evidence>
<accession>A0A2J7R492</accession>
<dbReference type="InterPro" id="IPR036259">
    <property type="entry name" value="MFS_trans_sf"/>
</dbReference>